<dbReference type="EMBL" id="BTSX01000001">
    <property type="protein sequence ID" value="GMS80554.1"/>
    <property type="molecule type" value="Genomic_DNA"/>
</dbReference>
<organism evidence="1 2">
    <name type="scientific">Pristionchus entomophagus</name>
    <dbReference type="NCBI Taxonomy" id="358040"/>
    <lineage>
        <taxon>Eukaryota</taxon>
        <taxon>Metazoa</taxon>
        <taxon>Ecdysozoa</taxon>
        <taxon>Nematoda</taxon>
        <taxon>Chromadorea</taxon>
        <taxon>Rhabditida</taxon>
        <taxon>Rhabditina</taxon>
        <taxon>Diplogasteromorpha</taxon>
        <taxon>Diplogasteroidea</taxon>
        <taxon>Neodiplogasteridae</taxon>
        <taxon>Pristionchus</taxon>
    </lineage>
</organism>
<comment type="caution">
    <text evidence="1">The sequence shown here is derived from an EMBL/GenBank/DDBJ whole genome shotgun (WGS) entry which is preliminary data.</text>
</comment>
<gene>
    <name evidence="1" type="ORF">PENTCL1PPCAC_2729</name>
</gene>
<name>A0AAV5SCJ7_9BILA</name>
<evidence type="ECO:0000313" key="1">
    <source>
        <dbReference type="EMBL" id="GMS80554.1"/>
    </source>
</evidence>
<reference evidence="1" key="1">
    <citation type="submission" date="2023-10" db="EMBL/GenBank/DDBJ databases">
        <title>Genome assembly of Pristionchus species.</title>
        <authorList>
            <person name="Yoshida K."/>
            <person name="Sommer R.J."/>
        </authorList>
    </citation>
    <scope>NUCLEOTIDE SEQUENCE</scope>
    <source>
        <strain evidence="1">RS0144</strain>
    </source>
</reference>
<proteinExistence type="predicted"/>
<sequence length="310" mass="38158">IFFSLQSLLLSNMKDDRWVDEEGNFLEVVPPLRFRDPFNVWKDPWCDLTFLMKMNIFKDMYVPDRPYDDSGMGMETYQWRQKVKWEMEEEERIREERMWRKRMEYWYPDLYPKVRQKKKKKGRTARRRILTWRRNFHKKYEEEEAERIRLEALNPMEITAAVDARAMTNPRTEYLKVDFWMMSFKDDNLDWKFAVYDKSREVFWPAESISKVTLGYELLEFMPNWSTWGSLYGLERERTCEVATTRYEVAKLRRSKSEADINKECSHWNYQMKETDQAVFEDNLDLYIQLVECESQDEEDQLRSDFYYTF</sequence>
<feature type="non-terminal residue" evidence="1">
    <location>
        <position position="1"/>
    </location>
</feature>
<keyword evidence="2" id="KW-1185">Reference proteome</keyword>
<dbReference type="Proteomes" id="UP001432027">
    <property type="component" value="Unassembled WGS sequence"/>
</dbReference>
<protein>
    <submittedName>
        <fullName evidence="1">Uncharacterized protein</fullName>
    </submittedName>
</protein>
<accession>A0AAV5SCJ7</accession>
<dbReference type="AlphaFoldDB" id="A0AAV5SCJ7"/>
<evidence type="ECO:0000313" key="2">
    <source>
        <dbReference type="Proteomes" id="UP001432027"/>
    </source>
</evidence>